<reference evidence="1" key="1">
    <citation type="journal article" date="2014" name="Front. Microbiol.">
        <title>High frequency of phylogenetically diverse reductive dehalogenase-homologous genes in deep subseafloor sedimentary metagenomes.</title>
        <authorList>
            <person name="Kawai M."/>
            <person name="Futagami T."/>
            <person name="Toyoda A."/>
            <person name="Takaki Y."/>
            <person name="Nishi S."/>
            <person name="Hori S."/>
            <person name="Arai W."/>
            <person name="Tsubouchi T."/>
            <person name="Morono Y."/>
            <person name="Uchiyama I."/>
            <person name="Ito T."/>
            <person name="Fujiyama A."/>
            <person name="Inagaki F."/>
            <person name="Takami H."/>
        </authorList>
    </citation>
    <scope>NUCLEOTIDE SEQUENCE</scope>
    <source>
        <strain evidence="1">Expedition CK06-06</strain>
    </source>
</reference>
<comment type="caution">
    <text evidence="1">The sequence shown here is derived from an EMBL/GenBank/DDBJ whole genome shotgun (WGS) entry which is preliminary data.</text>
</comment>
<proteinExistence type="predicted"/>
<organism evidence="1">
    <name type="scientific">marine sediment metagenome</name>
    <dbReference type="NCBI Taxonomy" id="412755"/>
    <lineage>
        <taxon>unclassified sequences</taxon>
        <taxon>metagenomes</taxon>
        <taxon>ecological metagenomes</taxon>
    </lineage>
</organism>
<feature type="non-terminal residue" evidence="1">
    <location>
        <position position="1"/>
    </location>
</feature>
<protein>
    <submittedName>
        <fullName evidence="1">Uncharacterized protein</fullName>
    </submittedName>
</protein>
<dbReference type="EMBL" id="BART01032368">
    <property type="protein sequence ID" value="GAH10204.1"/>
    <property type="molecule type" value="Genomic_DNA"/>
</dbReference>
<evidence type="ECO:0000313" key="1">
    <source>
        <dbReference type="EMBL" id="GAH10204.1"/>
    </source>
</evidence>
<dbReference type="AlphaFoldDB" id="X1DZ59"/>
<gene>
    <name evidence="1" type="ORF">S01H4_55960</name>
</gene>
<name>X1DZ59_9ZZZZ</name>
<sequence length="128" mass="14805">IWNGMEPYNKMIDSATLDWLTKLGKMNFSFNYNMRKDLTAKNIEDAKELGIDIDESIERVNNRLWSEPAWKQKIIIGPLVGTFYDRLGLSPNELNKEVGFRLAVMFIGFYDVAQQSWGKVKIAVEKKV</sequence>
<accession>X1DZ59</accession>